<keyword evidence="2" id="KW-1185">Reference proteome</keyword>
<comment type="caution">
    <text evidence="1">The sequence shown here is derived from an EMBL/GenBank/DDBJ whole genome shotgun (WGS) entry which is preliminary data.</text>
</comment>
<name>A0ABT7AN35_9CYAN</name>
<reference evidence="1 2" key="1">
    <citation type="submission" date="2023-01" db="EMBL/GenBank/DDBJ databases">
        <title>Novel diversity within Roseofilum (Cyanobacteria; Desertifilaceae) from marine benthic mats with descriptions of four novel species.</title>
        <authorList>
            <person name="Wang Y."/>
            <person name="Berthold D.E."/>
            <person name="Hu J."/>
            <person name="Lefler F.W."/>
            <person name="Laughinghouse H.D. IV."/>
        </authorList>
    </citation>
    <scope>NUCLEOTIDE SEQUENCE [LARGE SCALE GENOMIC DNA]</scope>
    <source>
        <strain evidence="1 2">BLCC-M154</strain>
    </source>
</reference>
<evidence type="ECO:0000313" key="2">
    <source>
        <dbReference type="Proteomes" id="UP001235303"/>
    </source>
</evidence>
<proteinExistence type="predicted"/>
<evidence type="ECO:0000313" key="1">
    <source>
        <dbReference type="EMBL" id="MDJ1168309.1"/>
    </source>
</evidence>
<sequence>MKNTSTISTIARGSELRLTDLKGLSRFPHSFLASDRLQKLWNYLVAVWWYSEEPRITQTQDKSGNWIYRVYDPTAHQHLIFDSEQEVRIWLEERYYQ</sequence>
<dbReference type="EMBL" id="JAQOSP010000013">
    <property type="protein sequence ID" value="MDJ1168309.1"/>
    <property type="molecule type" value="Genomic_DNA"/>
</dbReference>
<protein>
    <submittedName>
        <fullName evidence="1">Uncharacterized protein</fullName>
    </submittedName>
</protein>
<gene>
    <name evidence="1" type="ORF">PMG71_02590</name>
</gene>
<dbReference type="Proteomes" id="UP001235303">
    <property type="component" value="Unassembled WGS sequence"/>
</dbReference>
<dbReference type="RefSeq" id="WP_283752073.1">
    <property type="nucleotide sequence ID" value="NZ_JAQOSP010000013.1"/>
</dbReference>
<organism evidence="1 2">
    <name type="scientific">Roseofilum acuticapitatum BLCC-M154</name>
    <dbReference type="NCBI Taxonomy" id="3022444"/>
    <lineage>
        <taxon>Bacteria</taxon>
        <taxon>Bacillati</taxon>
        <taxon>Cyanobacteriota</taxon>
        <taxon>Cyanophyceae</taxon>
        <taxon>Desertifilales</taxon>
        <taxon>Desertifilaceae</taxon>
        <taxon>Roseofilum</taxon>
        <taxon>Roseofilum acuticapitatum</taxon>
    </lineage>
</organism>
<accession>A0ABT7AN35</accession>